<evidence type="ECO:0000256" key="7">
    <source>
        <dbReference type="SAM" id="MobiDB-lite"/>
    </source>
</evidence>
<dbReference type="STRING" id="9838.ENSCDRP00005020389"/>
<name>A0A5N4CJW7_CAMDR</name>
<dbReference type="InterPro" id="IPR046357">
    <property type="entry name" value="PPIase_dom_sf"/>
</dbReference>
<comment type="caution">
    <text evidence="9">The sequence shown here is derived from an EMBL/GenBank/DDBJ whole genome shotgun (WGS) entry which is preliminary data.</text>
</comment>
<comment type="catalytic activity">
    <reaction evidence="1 6">
        <text>[protein]-peptidylproline (omega=180) = [protein]-peptidylproline (omega=0)</text>
        <dbReference type="Rhea" id="RHEA:16237"/>
        <dbReference type="Rhea" id="RHEA-COMP:10747"/>
        <dbReference type="Rhea" id="RHEA-COMP:10748"/>
        <dbReference type="ChEBI" id="CHEBI:83833"/>
        <dbReference type="ChEBI" id="CHEBI:83834"/>
        <dbReference type="EC" id="5.2.1.8"/>
    </reaction>
</comment>
<feature type="compositionally biased region" description="Basic and acidic residues" evidence="7">
    <location>
        <begin position="140"/>
        <end position="151"/>
    </location>
</feature>
<feature type="region of interest" description="Disordered" evidence="7">
    <location>
        <begin position="140"/>
        <end position="183"/>
    </location>
</feature>
<dbReference type="PANTHER" id="PTHR10516">
    <property type="entry name" value="PEPTIDYL-PROLYL CIS-TRANS ISOMERASE"/>
    <property type="match status" value="1"/>
</dbReference>
<evidence type="ECO:0000256" key="4">
    <source>
        <dbReference type="ARBA" id="ARBA00023235"/>
    </source>
</evidence>
<proteinExistence type="inferred from homology"/>
<keyword evidence="10" id="KW-1185">Reference proteome</keyword>
<feature type="domain" description="PPIase FKBP-type" evidence="8">
    <location>
        <begin position="126"/>
        <end position="203"/>
    </location>
</feature>
<evidence type="ECO:0000256" key="6">
    <source>
        <dbReference type="PROSITE-ProRule" id="PRU00277"/>
    </source>
</evidence>
<dbReference type="Pfam" id="PF00254">
    <property type="entry name" value="FKBP_C"/>
    <property type="match status" value="1"/>
</dbReference>
<evidence type="ECO:0000256" key="5">
    <source>
        <dbReference type="ARBA" id="ARBA00038106"/>
    </source>
</evidence>
<dbReference type="InterPro" id="IPR001179">
    <property type="entry name" value="PPIase_FKBP_dom"/>
</dbReference>
<organism evidence="9 10">
    <name type="scientific">Camelus dromedarius</name>
    <name type="common">Dromedary</name>
    <name type="synonym">Arabian camel</name>
    <dbReference type="NCBI Taxonomy" id="9838"/>
    <lineage>
        <taxon>Eukaryota</taxon>
        <taxon>Metazoa</taxon>
        <taxon>Chordata</taxon>
        <taxon>Craniata</taxon>
        <taxon>Vertebrata</taxon>
        <taxon>Euteleostomi</taxon>
        <taxon>Mammalia</taxon>
        <taxon>Eutheria</taxon>
        <taxon>Laurasiatheria</taxon>
        <taxon>Artiodactyla</taxon>
        <taxon>Tylopoda</taxon>
        <taxon>Camelidae</taxon>
        <taxon>Camelus</taxon>
    </lineage>
</organism>
<protein>
    <recommendedName>
        <fullName evidence="2 6">peptidylprolyl isomerase</fullName>
        <ecNumber evidence="2 6">5.2.1.8</ecNumber>
    </recommendedName>
</protein>
<dbReference type="EMBL" id="JWIN03000023">
    <property type="protein sequence ID" value="KAB1258664.1"/>
    <property type="molecule type" value="Genomic_DNA"/>
</dbReference>
<dbReference type="Proteomes" id="UP000299084">
    <property type="component" value="Unassembled WGS sequence"/>
</dbReference>
<evidence type="ECO:0000313" key="9">
    <source>
        <dbReference type="EMBL" id="KAB1258664.1"/>
    </source>
</evidence>
<feature type="compositionally biased region" description="Low complexity" evidence="7">
    <location>
        <begin position="97"/>
        <end position="108"/>
    </location>
</feature>
<keyword evidence="4 6" id="KW-0413">Isomerase</keyword>
<feature type="compositionally biased region" description="Basic and acidic residues" evidence="7">
    <location>
        <begin position="161"/>
        <end position="171"/>
    </location>
</feature>
<comment type="similarity">
    <text evidence="5">Belongs to the FKBP-type PPIase family. FKBP1 subfamily.</text>
</comment>
<dbReference type="AlphaFoldDB" id="A0A5N4CJW7"/>
<evidence type="ECO:0000256" key="2">
    <source>
        <dbReference type="ARBA" id="ARBA00013194"/>
    </source>
</evidence>
<gene>
    <name evidence="9" type="ORF">Cadr_000023101</name>
</gene>
<accession>A0A5N4CJW7</accession>
<keyword evidence="3 6" id="KW-0697">Rotamase</keyword>
<evidence type="ECO:0000256" key="3">
    <source>
        <dbReference type="ARBA" id="ARBA00023110"/>
    </source>
</evidence>
<reference evidence="9 10" key="1">
    <citation type="journal article" date="2019" name="Mol. Ecol. Resour.">
        <title>Improving Illumina assemblies with Hi-C and long reads: an example with the North African dromedary.</title>
        <authorList>
            <person name="Elbers J.P."/>
            <person name="Rogers M.F."/>
            <person name="Perelman P.L."/>
            <person name="Proskuryakova A.A."/>
            <person name="Serdyukova N.A."/>
            <person name="Johnson W.E."/>
            <person name="Horin P."/>
            <person name="Corander J."/>
            <person name="Murphy D."/>
            <person name="Burger P.A."/>
        </authorList>
    </citation>
    <scope>NUCLEOTIDE SEQUENCE [LARGE SCALE GENOMIC DNA]</scope>
    <source>
        <strain evidence="9">Drom800</strain>
        <tissue evidence="9">Blood</tissue>
    </source>
</reference>
<dbReference type="GO" id="GO:0033017">
    <property type="term" value="C:sarcoplasmic reticulum membrane"/>
    <property type="evidence" value="ECO:0007669"/>
    <property type="project" value="TreeGrafter"/>
</dbReference>
<evidence type="ECO:0000256" key="1">
    <source>
        <dbReference type="ARBA" id="ARBA00000971"/>
    </source>
</evidence>
<dbReference type="InterPro" id="IPR050689">
    <property type="entry name" value="FKBP-type_PPIase"/>
</dbReference>
<evidence type="ECO:0000313" key="10">
    <source>
        <dbReference type="Proteomes" id="UP000299084"/>
    </source>
</evidence>
<dbReference type="GO" id="GO:0003755">
    <property type="term" value="F:peptidyl-prolyl cis-trans isomerase activity"/>
    <property type="evidence" value="ECO:0007669"/>
    <property type="project" value="UniProtKB-KW"/>
</dbReference>
<sequence>MEISPGYQENRAGVLKGPLCCSPMPYFPSRLRTMLPTLPSITSFLTEGISWKFLDLDLSERSPILMTGGRGVLPGCEQNTLSDLSLRESRAAQVALGPRPASAAAPAGGRSGATCPGAARTFPKRGQPCVVRYPGMLEDGKKLDSSRDRNKPFKCMLGKQGPDERGPESRADSPQTACGATGPPGIILPNATLIFDTRTRESRRSASWCSTPRRVNVFPDPTRSATGFALPLLPACVLT</sequence>
<dbReference type="EC" id="5.2.1.8" evidence="2 6"/>
<dbReference type="SUPFAM" id="SSF54534">
    <property type="entry name" value="FKBP-like"/>
    <property type="match status" value="1"/>
</dbReference>
<dbReference type="PROSITE" id="PS50059">
    <property type="entry name" value="FKBP_PPIASE"/>
    <property type="match status" value="1"/>
</dbReference>
<dbReference type="Gene3D" id="3.10.50.40">
    <property type="match status" value="1"/>
</dbReference>
<evidence type="ECO:0000259" key="8">
    <source>
        <dbReference type="PROSITE" id="PS50059"/>
    </source>
</evidence>
<dbReference type="PANTHER" id="PTHR10516:SF301">
    <property type="entry name" value="PEPTIDYL-PROLYL CIS-TRANS ISOMERASE FKBP1A-RELATED"/>
    <property type="match status" value="1"/>
</dbReference>
<feature type="region of interest" description="Disordered" evidence="7">
    <location>
        <begin position="92"/>
        <end position="119"/>
    </location>
</feature>